<comment type="caution">
    <text evidence="3">The sequence shown here is derived from an EMBL/GenBank/DDBJ whole genome shotgun (WGS) entry which is preliminary data.</text>
</comment>
<dbReference type="InterPro" id="IPR011044">
    <property type="entry name" value="Quino_amine_DH_bsu"/>
</dbReference>
<keyword evidence="4" id="KW-1185">Reference proteome</keyword>
<evidence type="ECO:0000313" key="3">
    <source>
        <dbReference type="EMBL" id="CAD5117967.1"/>
    </source>
</evidence>
<gene>
    <name evidence="3" type="ORF">DGYR_LOCUS6424</name>
</gene>
<feature type="transmembrane region" description="Helical" evidence="2">
    <location>
        <begin position="53"/>
        <end position="75"/>
    </location>
</feature>
<feature type="region of interest" description="Disordered" evidence="1">
    <location>
        <begin position="137"/>
        <end position="156"/>
    </location>
</feature>
<evidence type="ECO:0000256" key="2">
    <source>
        <dbReference type="SAM" id="Phobius"/>
    </source>
</evidence>
<evidence type="ECO:0000256" key="1">
    <source>
        <dbReference type="SAM" id="MobiDB-lite"/>
    </source>
</evidence>
<feature type="region of interest" description="Disordered" evidence="1">
    <location>
        <begin position="295"/>
        <end position="317"/>
    </location>
</feature>
<keyword evidence="2" id="KW-1133">Transmembrane helix</keyword>
<organism evidence="3 4">
    <name type="scientific">Dimorphilus gyrociliatus</name>
    <dbReference type="NCBI Taxonomy" id="2664684"/>
    <lineage>
        <taxon>Eukaryota</taxon>
        <taxon>Metazoa</taxon>
        <taxon>Spiralia</taxon>
        <taxon>Lophotrochozoa</taxon>
        <taxon>Annelida</taxon>
        <taxon>Polychaeta</taxon>
        <taxon>Polychaeta incertae sedis</taxon>
        <taxon>Dinophilidae</taxon>
        <taxon>Dimorphilus</taxon>
    </lineage>
</organism>
<feature type="compositionally biased region" description="Low complexity" evidence="1">
    <location>
        <begin position="340"/>
        <end position="367"/>
    </location>
</feature>
<sequence>MTDERNMYRIKNYVRNLDNRMKREHYETRNFIFFQVKILKRLQKQEARLNRLCSLYTFLAAIFIGVCVNIIYFYFLRGSLTNLMEQRTHYEVDEKSVIKQSRTLDLLYPELDLINKTKLNRTDKVFIESNTKTVKSSLKSDRRTTSPNPIPFRDNETTTRVNLTTSLQANNEDLTTVASTIKSSTAQITQPIKTKIKGNIVTSQDDYKTGRYITELSTVKTLFNRPPKAFAMHSKSTADDLTNGSFILKVLTTGRSKSNSKVTTNTLLINDSSNVKISTGKLIFIKSNDSTINLERNTHDSKDSHSTREESIVLSTTTRPIESDVTRYLKKAKKVEVLKSSSGSSSSSSSSSGSSRSSSTNSDLSTSEHLLNNSIKTTKSFTTSMETTSEATLGLVKQTSTAQTQELITTTESVEIFPTAEHTATKLNSTEETNLETLSTLTNFFTIGSSPTVQTTTERHLLDLNNYQLKLTKQLFEFGKFIYDIIISEGNLYYVAKYDRINRGLYVMNPEFGAIEQVQVKKNCKLRSITITLNGTIVALCSTKNNIMEGVVISSHDKGANWEILFSLDYSISQIRSTADGMLIVSTTSPCDILGLHMNGTIVWKTNITADGRANIAIIDNKVAVADIFGIRGILLLDSTDGSIFKTIKEVNKNSYFRNVYLLGHNQGLLLCQKKRRTTKISIYTTEGKLISNRNFNRLYSAAVFSNGTETLFLAGQYRIDAFTLRND</sequence>
<keyword evidence="2" id="KW-0472">Membrane</keyword>
<dbReference type="AlphaFoldDB" id="A0A7I8VPG5"/>
<dbReference type="Proteomes" id="UP000549394">
    <property type="component" value="Unassembled WGS sequence"/>
</dbReference>
<name>A0A7I8VPG5_9ANNE</name>
<reference evidence="3 4" key="1">
    <citation type="submission" date="2020-08" db="EMBL/GenBank/DDBJ databases">
        <authorList>
            <person name="Hejnol A."/>
        </authorList>
    </citation>
    <scope>NUCLEOTIDE SEQUENCE [LARGE SCALE GENOMIC DNA]</scope>
</reference>
<protein>
    <submittedName>
        <fullName evidence="3">Uncharacterized protein</fullName>
    </submittedName>
</protein>
<proteinExistence type="predicted"/>
<dbReference type="EMBL" id="CAJFCJ010000007">
    <property type="protein sequence ID" value="CAD5117967.1"/>
    <property type="molecule type" value="Genomic_DNA"/>
</dbReference>
<accession>A0A7I8VPG5</accession>
<evidence type="ECO:0000313" key="4">
    <source>
        <dbReference type="Proteomes" id="UP000549394"/>
    </source>
</evidence>
<feature type="compositionally biased region" description="Basic and acidic residues" evidence="1">
    <location>
        <begin position="296"/>
        <end position="311"/>
    </location>
</feature>
<dbReference type="SUPFAM" id="SSF50969">
    <property type="entry name" value="YVTN repeat-like/Quinoprotein amine dehydrogenase"/>
    <property type="match status" value="1"/>
</dbReference>
<feature type="region of interest" description="Disordered" evidence="1">
    <location>
        <begin position="339"/>
        <end position="369"/>
    </location>
</feature>
<keyword evidence="2" id="KW-0812">Transmembrane</keyword>